<reference evidence="2 3" key="1">
    <citation type="submission" date="2020-08" db="EMBL/GenBank/DDBJ databases">
        <authorList>
            <person name="Hejnol A."/>
        </authorList>
    </citation>
    <scope>NUCLEOTIDE SEQUENCE [LARGE SCALE GENOMIC DNA]</scope>
</reference>
<evidence type="ECO:0000313" key="3">
    <source>
        <dbReference type="Proteomes" id="UP000549394"/>
    </source>
</evidence>
<dbReference type="InterPro" id="IPR036179">
    <property type="entry name" value="Ig-like_dom_sf"/>
</dbReference>
<name>A0A7I8WE06_9ANNE</name>
<sequence length="372" mass="42495">MVWMKEKSKLIELPHVDIVKVKSKLKIYIFMLNGQYIEMEKKVLLDVEYKGNEKAACFWILSAGIVDLVFGIDLVKESEKRGLILKRSTGELIYETPNLHSSLENRWVVSPNEESTNYLFELKDIKKSDGDEYHAYIVGENTTITCIVPVLVYDTNPVFEIFPNDTIYENVTMNFTCTMEVTGALSVQILYLKNGVRFHISHRSFIKYHDKLVDVGYIVAKPDIDNYNYSCRVSLFYDNHKNITLDSKRKPLRIFYSVRDIRTIPEQKPYSGPLRVDVGKSIECVASGNPLPNYEWRKLNSTMVVANSANLVVEKSWAGKNNFYECTAMNKIDGVTAKITKTVHFIGGGTLIKSDVAMIFFISILSFSLNLV</sequence>
<evidence type="ECO:0000259" key="1">
    <source>
        <dbReference type="PROSITE" id="PS50835"/>
    </source>
</evidence>
<protein>
    <submittedName>
        <fullName evidence="2">DgyrCDS14555</fullName>
    </submittedName>
</protein>
<keyword evidence="3" id="KW-1185">Reference proteome</keyword>
<comment type="caution">
    <text evidence="2">The sequence shown here is derived from an EMBL/GenBank/DDBJ whole genome shotgun (WGS) entry which is preliminary data.</text>
</comment>
<dbReference type="AlphaFoldDB" id="A0A7I8WE06"/>
<feature type="domain" description="Ig-like" evidence="1">
    <location>
        <begin position="265"/>
        <end position="344"/>
    </location>
</feature>
<dbReference type="InterPro" id="IPR007110">
    <property type="entry name" value="Ig-like_dom"/>
</dbReference>
<dbReference type="PROSITE" id="PS50835">
    <property type="entry name" value="IG_LIKE"/>
    <property type="match status" value="1"/>
</dbReference>
<dbReference type="Pfam" id="PF13895">
    <property type="entry name" value="Ig_2"/>
    <property type="match status" value="1"/>
</dbReference>
<gene>
    <name evidence="2" type="ORF">DGYR_LOCUS13664</name>
</gene>
<dbReference type="SUPFAM" id="SSF48726">
    <property type="entry name" value="Immunoglobulin"/>
    <property type="match status" value="1"/>
</dbReference>
<accession>A0A7I8WE06</accession>
<dbReference type="InterPro" id="IPR013783">
    <property type="entry name" value="Ig-like_fold"/>
</dbReference>
<evidence type="ECO:0000313" key="2">
    <source>
        <dbReference type="EMBL" id="CAD5126421.1"/>
    </source>
</evidence>
<organism evidence="2 3">
    <name type="scientific">Dimorphilus gyrociliatus</name>
    <dbReference type="NCBI Taxonomy" id="2664684"/>
    <lineage>
        <taxon>Eukaryota</taxon>
        <taxon>Metazoa</taxon>
        <taxon>Spiralia</taxon>
        <taxon>Lophotrochozoa</taxon>
        <taxon>Annelida</taxon>
        <taxon>Polychaeta</taxon>
        <taxon>Polychaeta incertae sedis</taxon>
        <taxon>Dinophilidae</taxon>
        <taxon>Dimorphilus</taxon>
    </lineage>
</organism>
<dbReference type="Gene3D" id="2.60.40.10">
    <property type="entry name" value="Immunoglobulins"/>
    <property type="match status" value="1"/>
</dbReference>
<dbReference type="EMBL" id="CAJFCJ010000047">
    <property type="protein sequence ID" value="CAD5126421.1"/>
    <property type="molecule type" value="Genomic_DNA"/>
</dbReference>
<proteinExistence type="predicted"/>
<dbReference type="OrthoDB" id="6118127at2759"/>
<dbReference type="Proteomes" id="UP000549394">
    <property type="component" value="Unassembled WGS sequence"/>
</dbReference>